<evidence type="ECO:0000313" key="3">
    <source>
        <dbReference type="Proteomes" id="UP000249300"/>
    </source>
</evidence>
<feature type="domain" description="DJ-1/PfpI" evidence="1">
    <location>
        <begin position="3"/>
        <end position="164"/>
    </location>
</feature>
<dbReference type="PANTHER" id="PTHR48094:SF12">
    <property type="entry name" value="PARKINSON DISEASE PROTEIN 7 HOMOLOG"/>
    <property type="match status" value="1"/>
</dbReference>
<dbReference type="AlphaFoldDB" id="A0A2X4Q030"/>
<accession>A0A2X4Q030</accession>
<dbReference type="PANTHER" id="PTHR48094">
    <property type="entry name" value="PROTEIN/NUCLEIC ACID DEGLYCASE DJ-1-RELATED"/>
    <property type="match status" value="1"/>
</dbReference>
<dbReference type="CDD" id="cd03135">
    <property type="entry name" value="GATase1_DJ-1"/>
    <property type="match status" value="1"/>
</dbReference>
<dbReference type="InterPro" id="IPR002818">
    <property type="entry name" value="DJ-1/PfpI"/>
</dbReference>
<dbReference type="InterPro" id="IPR006287">
    <property type="entry name" value="DJ-1"/>
</dbReference>
<dbReference type="EMBL" id="LS483447">
    <property type="protein sequence ID" value="SQH73949.1"/>
    <property type="molecule type" value="Genomic_DNA"/>
</dbReference>
<evidence type="ECO:0000259" key="1">
    <source>
        <dbReference type="Pfam" id="PF01965"/>
    </source>
</evidence>
<keyword evidence="3" id="KW-1185">Reference proteome</keyword>
<dbReference type="GO" id="GO:0005737">
    <property type="term" value="C:cytoplasm"/>
    <property type="evidence" value="ECO:0007669"/>
    <property type="project" value="TreeGrafter"/>
</dbReference>
<reference evidence="2 3" key="1">
    <citation type="submission" date="2018-06" db="EMBL/GenBank/DDBJ databases">
        <authorList>
            <consortium name="Pathogen Informatics"/>
            <person name="Doyle S."/>
        </authorList>
    </citation>
    <scope>NUCLEOTIDE SEQUENCE [LARGE SCALE GENOMIC DNA]</scope>
    <source>
        <strain evidence="2 3">NCTC12858</strain>
    </source>
</reference>
<dbReference type="SUPFAM" id="SSF52317">
    <property type="entry name" value="Class I glutamine amidotransferase-like"/>
    <property type="match status" value="1"/>
</dbReference>
<dbReference type="NCBIfam" id="TIGR01383">
    <property type="entry name" value="not_thiJ"/>
    <property type="match status" value="1"/>
</dbReference>
<dbReference type="InterPro" id="IPR029062">
    <property type="entry name" value="Class_I_gatase-like"/>
</dbReference>
<dbReference type="RefSeq" id="WP_023939662.1">
    <property type="nucleotide sequence ID" value="NZ_LS483447.1"/>
</dbReference>
<dbReference type="KEGG" id="pcre:NCTC12858_01829"/>
<dbReference type="Gene3D" id="3.40.50.880">
    <property type="match status" value="1"/>
</dbReference>
<dbReference type="Proteomes" id="UP000249300">
    <property type="component" value="Chromosome 1"/>
</dbReference>
<sequence>MNQVFVFLANGFEEIEALSVIDILRRADLPVCTVSVHADRKVIGAHEVAVEADTLINDVTLDDAACLVLPGGMPGAANLMDCVKLREALVRQHEAGRLLAAICAAPMVLGALGISKGREMTCYPGFEERLIDARISTQGVAEDGHVITGKGPAFAASFALAIVKRLAGEARAKEVASGMLFQ</sequence>
<organism evidence="2 3">
    <name type="scientific">Porphyromonas crevioricanis</name>
    <dbReference type="NCBI Taxonomy" id="393921"/>
    <lineage>
        <taxon>Bacteria</taxon>
        <taxon>Pseudomonadati</taxon>
        <taxon>Bacteroidota</taxon>
        <taxon>Bacteroidia</taxon>
        <taxon>Bacteroidales</taxon>
        <taxon>Porphyromonadaceae</taxon>
        <taxon>Porphyromonas</taxon>
    </lineage>
</organism>
<protein>
    <submittedName>
        <fullName evidence="2">Chaperone protein YajL</fullName>
    </submittedName>
</protein>
<proteinExistence type="predicted"/>
<dbReference type="InterPro" id="IPR050325">
    <property type="entry name" value="Prot/Nucl_acid_deglycase"/>
</dbReference>
<evidence type="ECO:0000313" key="2">
    <source>
        <dbReference type="EMBL" id="SQH73949.1"/>
    </source>
</evidence>
<dbReference type="Pfam" id="PF01965">
    <property type="entry name" value="DJ-1_PfpI"/>
    <property type="match status" value="1"/>
</dbReference>
<gene>
    <name evidence="2" type="primary">yajL</name>
    <name evidence="2" type="ORF">NCTC12858_01829</name>
</gene>
<name>A0A2X4Q030_9PORP</name>